<keyword evidence="2" id="KW-1185">Reference proteome</keyword>
<gene>
    <name evidence="1" type="ORF">HF327_019045</name>
</gene>
<evidence type="ECO:0000313" key="1">
    <source>
        <dbReference type="EMBL" id="MBI1626581.1"/>
    </source>
</evidence>
<name>A0A843B6Z8_9BURK</name>
<dbReference type="EMBL" id="JABBCQ020000020">
    <property type="protein sequence ID" value="MBI1626581.1"/>
    <property type="molecule type" value="Genomic_DNA"/>
</dbReference>
<comment type="caution">
    <text evidence="1">The sequence shown here is derived from an EMBL/GenBank/DDBJ whole genome shotgun (WGS) entry which is preliminary data.</text>
</comment>
<evidence type="ECO:0000313" key="2">
    <source>
        <dbReference type="Proteomes" id="UP000530032"/>
    </source>
</evidence>
<dbReference type="RefSeq" id="WP_198461925.1">
    <property type="nucleotide sequence ID" value="NZ_JABBCQ020000020.1"/>
</dbReference>
<organism evidence="1 2">
    <name type="scientific">Comamonas suwonensis</name>
    <dbReference type="NCBI Taxonomy" id="2606214"/>
    <lineage>
        <taxon>Bacteria</taxon>
        <taxon>Pseudomonadati</taxon>
        <taxon>Pseudomonadota</taxon>
        <taxon>Betaproteobacteria</taxon>
        <taxon>Burkholderiales</taxon>
        <taxon>Comamonadaceae</taxon>
        <taxon>Comamonas</taxon>
    </lineage>
</organism>
<dbReference type="InterPro" id="IPR021710">
    <property type="entry name" value="DUF3293"/>
</dbReference>
<dbReference type="Pfam" id="PF11697">
    <property type="entry name" value="DUF3293"/>
    <property type="match status" value="1"/>
</dbReference>
<dbReference type="Proteomes" id="UP000530032">
    <property type="component" value="Unassembled WGS sequence"/>
</dbReference>
<accession>A0A843B6Z8</accession>
<sequence>MSPIQSSNTSQLPAALQQAYRAALYRVDAEGTVSPTLRVGERSDWLHQQLSQRSTPAACYLTACNPWGVVLSDAANAERMTALRQALGSNGWQYLNGCGQDAANQWREDSVLIWGMDAATALLWGQQWEQNAVLWSAADAVPQLLWLR</sequence>
<reference evidence="1" key="1">
    <citation type="submission" date="2020-12" db="EMBL/GenBank/DDBJ databases">
        <title>Comamonas sp. nov., isolated from stream water.</title>
        <authorList>
            <person name="Park K.-H."/>
        </authorList>
    </citation>
    <scope>NUCLEOTIDE SEQUENCE</scope>
    <source>
        <strain evidence="1">EJ-4</strain>
    </source>
</reference>
<proteinExistence type="predicted"/>
<dbReference type="AlphaFoldDB" id="A0A843B6Z8"/>
<protein>
    <submittedName>
        <fullName evidence="1">DUF3293 domain-containing protein</fullName>
    </submittedName>
</protein>